<reference evidence="1 2" key="1">
    <citation type="submission" date="2023-10" db="EMBL/GenBank/DDBJ databases">
        <title>A novel Glycoside Hydrolase 43-Like Enzyme from Clostrdium boliviensis is an Endo-xylanase, and a Candidate for Xylooligosaccharides Production from Different Xylan Substrates.</title>
        <authorList>
            <person name="Alvarez M.T."/>
            <person name="Rocabado-Villegas L.R."/>
            <person name="Salas-Veizaga D.M."/>
            <person name="Linares-Pasten J.A."/>
            <person name="Gudmundsdottir E.E."/>
            <person name="Hreggvidsson G.O."/>
            <person name="Adlercreutz P."/>
            <person name="Nordberg Karlsson E."/>
        </authorList>
    </citation>
    <scope>NUCLEOTIDE SEQUENCE [LARGE SCALE GENOMIC DNA]</scope>
    <source>
        <strain evidence="1 2">E-1</strain>
    </source>
</reference>
<organism evidence="1 2">
    <name type="scientific">Clostridium boliviensis</name>
    <dbReference type="NCBI Taxonomy" id="318465"/>
    <lineage>
        <taxon>Bacteria</taxon>
        <taxon>Bacillati</taxon>
        <taxon>Bacillota</taxon>
        <taxon>Clostridia</taxon>
        <taxon>Eubacteriales</taxon>
        <taxon>Clostridiaceae</taxon>
        <taxon>Clostridium</taxon>
    </lineage>
</organism>
<dbReference type="EMBL" id="JAWONS010000099">
    <property type="protein sequence ID" value="MDW2796762.1"/>
    <property type="molecule type" value="Genomic_DNA"/>
</dbReference>
<comment type="caution">
    <text evidence="1">The sequence shown here is derived from an EMBL/GenBank/DDBJ whole genome shotgun (WGS) entry which is preliminary data.</text>
</comment>
<gene>
    <name evidence="1" type="ORF">RZO55_04110</name>
</gene>
<evidence type="ECO:0000313" key="1">
    <source>
        <dbReference type="EMBL" id="MDW2796762.1"/>
    </source>
</evidence>
<evidence type="ECO:0000313" key="2">
    <source>
        <dbReference type="Proteomes" id="UP001276854"/>
    </source>
</evidence>
<dbReference type="InterPro" id="IPR014998">
    <property type="entry name" value="DUF1848"/>
</dbReference>
<accession>A0ABU4GIA3</accession>
<name>A0ABU4GIA3_9CLOT</name>
<dbReference type="Pfam" id="PF08902">
    <property type="entry name" value="DUF1848"/>
    <property type="match status" value="1"/>
</dbReference>
<dbReference type="RefSeq" id="WP_318063026.1">
    <property type="nucleotide sequence ID" value="NZ_JAWONS010000099.1"/>
</dbReference>
<sequence length="316" mass="36255">MILSVSRRTDIPAFYSDWLLNRLKEGYVLVPNPRNPSRYSRIEINPQIVDCIVFWTKNPKDIILKLDTISAMGYDFYIQFTLTPYRREVEAFLPDKKELIATFQKLSAILGPKRVIWRYDPVILTNQMDVAYHLECFERMAGLLQGCTDRCVFSFLDFYARLRNSLWELGVIPIQEDDMFRIGEGFSQSAQKYGIQLSTCCESVDLSRFGITHASCIDGKLIEELIGCKLHKRKDTGQRTGCGCMESVDIGSYDSCAHGCKYCYGIFSQERAQKNRENHNPEAPVLFGSPPEDGMITERPVKSLKDGQFDFFHLLS</sequence>
<proteinExistence type="predicted"/>
<dbReference type="Proteomes" id="UP001276854">
    <property type="component" value="Unassembled WGS sequence"/>
</dbReference>
<protein>
    <submittedName>
        <fullName evidence="1">DUF1848 domain-containing protein</fullName>
    </submittedName>
</protein>
<keyword evidence="2" id="KW-1185">Reference proteome</keyword>